<dbReference type="Pfam" id="PF00102">
    <property type="entry name" value="Y_phosphatase"/>
    <property type="match status" value="1"/>
</dbReference>
<dbReference type="GO" id="GO:0005783">
    <property type="term" value="C:endoplasmic reticulum"/>
    <property type="evidence" value="ECO:0007669"/>
    <property type="project" value="TreeGrafter"/>
</dbReference>
<gene>
    <name evidence="6" type="primary">inpp5f</name>
    <name evidence="6" type="ORF">LOC62_04G005725</name>
</gene>
<accession>A0AAF1BRI1</accession>
<dbReference type="Pfam" id="PF05368">
    <property type="entry name" value="NmrA"/>
    <property type="match status" value="1"/>
</dbReference>
<dbReference type="PANTHER" id="PTHR45662">
    <property type="entry name" value="PHOSPHATIDYLINOSITIDE PHOSPHATASE SAC1"/>
    <property type="match status" value="1"/>
</dbReference>
<dbReference type="CDD" id="cd00047">
    <property type="entry name" value="PTPc"/>
    <property type="match status" value="1"/>
</dbReference>
<dbReference type="SMART" id="SM00194">
    <property type="entry name" value="PTPc"/>
    <property type="match status" value="1"/>
</dbReference>
<dbReference type="SUPFAM" id="SSF51735">
    <property type="entry name" value="NAD(P)-binding Rossmann-fold domains"/>
    <property type="match status" value="1"/>
</dbReference>
<dbReference type="InterPro" id="IPR034753">
    <property type="entry name" value="hSac2"/>
</dbReference>
<feature type="compositionally biased region" description="Polar residues" evidence="1">
    <location>
        <begin position="1290"/>
        <end position="1308"/>
    </location>
</feature>
<feature type="compositionally biased region" description="Polar residues" evidence="1">
    <location>
        <begin position="479"/>
        <end position="490"/>
    </location>
</feature>
<dbReference type="GeneID" id="87808953"/>
<dbReference type="InterPro" id="IPR022158">
    <property type="entry name" value="Inositol_phosphatase"/>
</dbReference>
<feature type="region of interest" description="Disordered" evidence="1">
    <location>
        <begin position="470"/>
        <end position="682"/>
    </location>
</feature>
<dbReference type="InterPro" id="IPR003595">
    <property type="entry name" value="Tyr_Pase_cat"/>
</dbReference>
<evidence type="ECO:0000259" key="5">
    <source>
        <dbReference type="PROSITE" id="PS51791"/>
    </source>
</evidence>
<dbReference type="InterPro" id="IPR002013">
    <property type="entry name" value="SAC_dom"/>
</dbReference>
<dbReference type="PRINTS" id="PR00700">
    <property type="entry name" value="PRTYPHPHTASE"/>
</dbReference>
<dbReference type="InterPro" id="IPR029021">
    <property type="entry name" value="Prot-tyrosine_phosphatase-like"/>
</dbReference>
<dbReference type="InterPro" id="IPR036291">
    <property type="entry name" value="NAD(P)-bd_dom_sf"/>
</dbReference>
<evidence type="ECO:0000259" key="4">
    <source>
        <dbReference type="PROSITE" id="PS50275"/>
    </source>
</evidence>
<dbReference type="Gene3D" id="3.40.50.720">
    <property type="entry name" value="NAD(P)-binding Rossmann-like Domain"/>
    <property type="match status" value="1"/>
</dbReference>
<dbReference type="InterPro" id="IPR008030">
    <property type="entry name" value="NmrA-like"/>
</dbReference>
<dbReference type="RefSeq" id="XP_062628260.1">
    <property type="nucleotide sequence ID" value="XM_062772276.1"/>
</dbReference>
<dbReference type="PROSITE" id="PS00383">
    <property type="entry name" value="TYR_PHOSPHATASE_1"/>
    <property type="match status" value="1"/>
</dbReference>
<dbReference type="GO" id="GO:0043812">
    <property type="term" value="F:phosphatidylinositol-4-phosphate phosphatase activity"/>
    <property type="evidence" value="ECO:0007669"/>
    <property type="project" value="TreeGrafter"/>
</dbReference>
<keyword evidence="7" id="KW-1185">Reference proteome</keyword>
<feature type="compositionally biased region" description="Low complexity" evidence="1">
    <location>
        <begin position="759"/>
        <end position="771"/>
    </location>
</feature>
<dbReference type="Pfam" id="PF02383">
    <property type="entry name" value="Syja_N"/>
    <property type="match status" value="1"/>
</dbReference>
<dbReference type="SMART" id="SM00404">
    <property type="entry name" value="PTPc_motif"/>
    <property type="match status" value="1"/>
</dbReference>
<evidence type="ECO:0000313" key="6">
    <source>
        <dbReference type="EMBL" id="WOO82228.1"/>
    </source>
</evidence>
<protein>
    <submittedName>
        <fullName evidence="6">Phosphatidylinositide phosphatase SAC2</fullName>
    </submittedName>
</protein>
<dbReference type="SUPFAM" id="SSF52799">
    <property type="entry name" value="(Phosphotyrosine protein) phosphatases II"/>
    <property type="match status" value="1"/>
</dbReference>
<feature type="compositionally biased region" description="Basic and acidic residues" evidence="1">
    <location>
        <begin position="608"/>
        <end position="627"/>
    </location>
</feature>
<dbReference type="InterPro" id="IPR016130">
    <property type="entry name" value="Tyr_Pase_AS"/>
</dbReference>
<feature type="domain" description="SAC" evidence="4">
    <location>
        <begin position="693"/>
        <end position="1086"/>
    </location>
</feature>
<reference evidence="6" key="1">
    <citation type="submission" date="2023-10" db="EMBL/GenBank/DDBJ databases">
        <authorList>
            <person name="Noh H."/>
        </authorList>
    </citation>
    <scope>NUCLEOTIDE SEQUENCE</scope>
    <source>
        <strain evidence="6">DUCC4014</strain>
    </source>
</reference>
<feature type="region of interest" description="Disordered" evidence="1">
    <location>
        <begin position="1276"/>
        <end position="1323"/>
    </location>
</feature>
<dbReference type="PROSITE" id="PS51791">
    <property type="entry name" value="HSAC2"/>
    <property type="match status" value="1"/>
</dbReference>
<dbReference type="GO" id="GO:0046856">
    <property type="term" value="P:phosphatidylinositol dephosphorylation"/>
    <property type="evidence" value="ECO:0007669"/>
    <property type="project" value="TreeGrafter"/>
</dbReference>
<feature type="domain" description="HSac2" evidence="5">
    <location>
        <begin position="1158"/>
        <end position="1320"/>
    </location>
</feature>
<feature type="domain" description="Tyrosine-protein phosphatase" evidence="2">
    <location>
        <begin position="49"/>
        <end position="341"/>
    </location>
</feature>
<evidence type="ECO:0000259" key="3">
    <source>
        <dbReference type="PROSITE" id="PS50056"/>
    </source>
</evidence>
<proteinExistence type="predicted"/>
<evidence type="ECO:0000259" key="2">
    <source>
        <dbReference type="PROSITE" id="PS50055"/>
    </source>
</evidence>
<organism evidence="6 7">
    <name type="scientific">Vanrija pseudolonga</name>
    <dbReference type="NCBI Taxonomy" id="143232"/>
    <lineage>
        <taxon>Eukaryota</taxon>
        <taxon>Fungi</taxon>
        <taxon>Dikarya</taxon>
        <taxon>Basidiomycota</taxon>
        <taxon>Agaricomycotina</taxon>
        <taxon>Tremellomycetes</taxon>
        <taxon>Trichosporonales</taxon>
        <taxon>Trichosporonaceae</taxon>
        <taxon>Vanrija</taxon>
    </lineage>
</organism>
<name>A0AAF1BRI1_9TREE</name>
<dbReference type="EMBL" id="CP086717">
    <property type="protein sequence ID" value="WOO82228.1"/>
    <property type="molecule type" value="Genomic_DNA"/>
</dbReference>
<dbReference type="InterPro" id="IPR000387">
    <property type="entry name" value="Tyr_Pase_dom"/>
</dbReference>
<feature type="region of interest" description="Disordered" evidence="1">
    <location>
        <begin position="743"/>
        <end position="771"/>
    </location>
</feature>
<dbReference type="PANTHER" id="PTHR45662:SF7">
    <property type="entry name" value="SACI DOMAIN PROTEIN (AFU_ORTHOLOGUE AFUA_1G15890)"/>
    <property type="match status" value="1"/>
</dbReference>
<sequence length="1720" mass="189322">MAHKQHVRRVWDVLQERERVRMARARAAASRYPPPEAVAFALEESRHAREDNRYSDVLAYDRTSVRVDGKHYLNANVVADPSGNWWVAAQAPLPHTFYPFFRAIYSRSASDAQGQSQARAPRRRREAILVQLTGWRERGIRKADPYLPRNTGDDVVFYRDASKREGVRLRLAEQKRKPEIGSVYSALRLSREGAPVNGFGAAAGDADADDHMLVHHFYFDSWPDHGVPDGESLEALQNLIRQVAALRDQHGDNEVHGQDVIETWVHCSAGVGRTGTFLALASLCFSPHSHEAPLPLLVGPLPHDLAHDPIAHTIDVMRDSRGMLVQTPDQLQLVYSLAIPPLPPRIHRRLELSATADGLLVRAAGNGASSEAVLVRWGPRGAVEPVNAAVYADDEGTSVELGGVLGIVRLWDAAYLVIFLPQVKAPTRLFPSDDPFDTETAAHEVHSLADVHAVPLVPDRARAQLEHLASVLSKRTPKQPKTNVKGTATPSKPGINIKWTMPWGSPKKAAESESDDSDSNSDSDSENDTASELARRRASSIAPEADETPPELPPVITDSPEVRVKKRFSLGWGRFTPRLGKPRAKAAPAPKPAKDAKASLEPPARSSGESRRSSEGRRSADSRRSAEARLSSEVGEMVPDEEFELGTIRQKAKATEAALPTPVADSAASRSPSPPLDNTPQRRELETKIMKQITRELGSGEFFYSFDFDLSHTLQHKRGRLSARTASAPLLDQLLAGRESSTQLFAPPSPTFAKEGDVPSRPSSRASSQADSEIVEPDIHVPLWRRFDRRFFWNEWLLRDFIDLGLHAFVLPIAQGYCQSASINIPVPPSPADEGLPPPPPIPLDIVLISRRSRDRAGLRYQRRGIDDEGHVANFVETEMLVRARVQGKASLFSFLQIRGSIPLKWSQTPWSMKPPPVLDLPVDQTFSVANLHFDDLRSRYGPVTAINLSEQKGIEAAVTNGYTELVDSLGRKDLSYIPWDFHAKCHGMKWENISELVNSLDFDGIGYLWALQGEAVQEQRGAFRTNCIDCLDRTNVVQSAIARRVLTLMLTQLGIVLDPKVVNIEPMFNDIWANNGDMISLCYAHTSALKGDFVRTGKRDLQGMLHDGVSSLSRMFYGAVTDFFAQAVISFMLGHRNLGVFNEFLENLQSTESSALIRQSRVRAAAIETSSARVLSDGEQRVAGWTLLSPEERNIALSPKLEEKVLILTKQALYVVSFNYQLEKVNEFTRIPLKSITSIQKGAYILSALQEAGRDPVENAGFIVNFSPADESTRYSTYSLRNKEPPSPENSSATPISDYFASSSGADTPSAKPAPPDTPKAHVKIADVDPTKTEYFAFKALPREFIAKSKSTLAGSSHSDEDDEDEEDIILESNETCRATVERIVRRLKDQCVKAGGGGGADFVVDKDVVSLHDAESNTSLLARMDYAVKRFLWFMTPPKLKNILVLGATGDQGGAVVKYLSKQHGHIILGVSRDPFSDKAKRVEETPGVMVVFGDTADARSLFLHGPVDGVFLMLHSETADELEHTKAIADAAVRYGAKYIVYSGVDLSGVAETGIASFDLKRDAWEYIKSLPIPSTYVGPAGFMETLLWPGFAGYTAAWDPAYVHKYVCTDDIGHVAADCLADPDRFAGREIMLAGDALTGAQVAQVVKEVTGKEVGGSGEIDHAYAKHLFEQLHKHPFEADPAALRKEFPYLHDLRSWLQTVDKDKVAPPAAPAAK</sequence>
<evidence type="ECO:0000256" key="1">
    <source>
        <dbReference type="SAM" id="MobiDB-lite"/>
    </source>
</evidence>
<dbReference type="Gene3D" id="3.90.25.10">
    <property type="entry name" value="UDP-galactose 4-epimerase, domain 1"/>
    <property type="match status" value="1"/>
</dbReference>
<evidence type="ECO:0000313" key="7">
    <source>
        <dbReference type="Proteomes" id="UP000827549"/>
    </source>
</evidence>
<dbReference type="Proteomes" id="UP000827549">
    <property type="component" value="Chromosome 4"/>
</dbReference>
<dbReference type="PROSITE" id="PS50055">
    <property type="entry name" value="TYR_PHOSPHATASE_PTP"/>
    <property type="match status" value="1"/>
</dbReference>
<dbReference type="PROSITE" id="PS50275">
    <property type="entry name" value="SAC"/>
    <property type="match status" value="1"/>
</dbReference>
<dbReference type="Pfam" id="PF12456">
    <property type="entry name" value="hSac2"/>
    <property type="match status" value="1"/>
</dbReference>
<dbReference type="InterPro" id="IPR000242">
    <property type="entry name" value="PTP_cat"/>
</dbReference>
<dbReference type="PROSITE" id="PS50056">
    <property type="entry name" value="TYR_PHOSPHATASE_2"/>
    <property type="match status" value="1"/>
</dbReference>
<feature type="compositionally biased region" description="Acidic residues" evidence="1">
    <location>
        <begin position="512"/>
        <end position="529"/>
    </location>
</feature>
<dbReference type="Gene3D" id="3.90.190.10">
    <property type="entry name" value="Protein tyrosine phosphatase superfamily"/>
    <property type="match status" value="1"/>
</dbReference>
<feature type="domain" description="Tyrosine specific protein phosphatases" evidence="3">
    <location>
        <begin position="237"/>
        <end position="332"/>
    </location>
</feature>
<feature type="compositionally biased region" description="Low complexity" evidence="1">
    <location>
        <begin position="662"/>
        <end position="671"/>
    </location>
</feature>
<dbReference type="GO" id="GO:0004725">
    <property type="term" value="F:protein tyrosine phosphatase activity"/>
    <property type="evidence" value="ECO:0007669"/>
    <property type="project" value="InterPro"/>
</dbReference>